<reference evidence="3" key="1">
    <citation type="submission" date="2023-11" db="EMBL/GenBank/DDBJ databases">
        <authorList>
            <person name="Alioto T."/>
            <person name="Alioto T."/>
            <person name="Gomez Garrido J."/>
        </authorList>
    </citation>
    <scope>NUCLEOTIDE SEQUENCE</scope>
</reference>
<gene>
    <name evidence="3" type="ORF">LECACI_7A005377</name>
</gene>
<keyword evidence="1" id="KW-0175">Coiled coil</keyword>
<name>A0AAI9EBN9_9PEZI</name>
<feature type="region of interest" description="Disordered" evidence="2">
    <location>
        <begin position="77"/>
        <end position="112"/>
    </location>
</feature>
<proteinExistence type="predicted"/>
<feature type="coiled-coil region" evidence="1">
    <location>
        <begin position="139"/>
        <end position="173"/>
    </location>
</feature>
<dbReference type="EMBL" id="CAVMBE010000034">
    <property type="protein sequence ID" value="CAK4030041.1"/>
    <property type="molecule type" value="Genomic_DNA"/>
</dbReference>
<evidence type="ECO:0000256" key="2">
    <source>
        <dbReference type="SAM" id="MobiDB-lite"/>
    </source>
</evidence>
<sequence>MSKRAHVRKRWSSRVSTWNVFKRNSTRRRRRRRINDWSKRFKGALGLALSAKAEIRRLTRPTQQQHTQLQEVRAELKRAKEATKGDEEAAEGDGGLKRKLGSVNAETEESKRTLEVQMKEYEPEIDYRDQRTKRRERGLEILHSEKDHLEDYKEQLEDEVKSHERIVKAVRLAAKRNAAHNWQGLGTG</sequence>
<comment type="caution">
    <text evidence="3">The sequence shown here is derived from an EMBL/GenBank/DDBJ whole genome shotgun (WGS) entry which is preliminary data.</text>
</comment>
<dbReference type="AlphaFoldDB" id="A0AAI9EBN9"/>
<dbReference type="Proteomes" id="UP001296104">
    <property type="component" value="Unassembled WGS sequence"/>
</dbReference>
<feature type="compositionally biased region" description="Basic and acidic residues" evidence="2">
    <location>
        <begin position="77"/>
        <end position="87"/>
    </location>
</feature>
<evidence type="ECO:0000313" key="4">
    <source>
        <dbReference type="Proteomes" id="UP001296104"/>
    </source>
</evidence>
<accession>A0AAI9EBN9</accession>
<evidence type="ECO:0000313" key="3">
    <source>
        <dbReference type="EMBL" id="CAK4030041.1"/>
    </source>
</evidence>
<organism evidence="3 4">
    <name type="scientific">Lecanosticta acicola</name>
    <dbReference type="NCBI Taxonomy" id="111012"/>
    <lineage>
        <taxon>Eukaryota</taxon>
        <taxon>Fungi</taxon>
        <taxon>Dikarya</taxon>
        <taxon>Ascomycota</taxon>
        <taxon>Pezizomycotina</taxon>
        <taxon>Dothideomycetes</taxon>
        <taxon>Dothideomycetidae</taxon>
        <taxon>Mycosphaerellales</taxon>
        <taxon>Mycosphaerellaceae</taxon>
        <taxon>Lecanosticta</taxon>
    </lineage>
</organism>
<keyword evidence="4" id="KW-1185">Reference proteome</keyword>
<evidence type="ECO:0000256" key="1">
    <source>
        <dbReference type="SAM" id="Coils"/>
    </source>
</evidence>
<protein>
    <submittedName>
        <fullName evidence="3">Uncharacterized protein</fullName>
    </submittedName>
</protein>